<dbReference type="Gene3D" id="1.20.120.550">
    <property type="entry name" value="Membrane associated eicosanoid/glutathione metabolism-like domain"/>
    <property type="match status" value="1"/>
</dbReference>
<keyword evidence="3 6" id="KW-1133">Transmembrane helix</keyword>
<gene>
    <name evidence="7" type="ORF">GN331_14415</name>
</gene>
<dbReference type="GO" id="GO:0016020">
    <property type="term" value="C:membrane"/>
    <property type="evidence" value="ECO:0007669"/>
    <property type="project" value="UniProtKB-SubCell"/>
</dbReference>
<evidence type="ECO:0000256" key="4">
    <source>
        <dbReference type="ARBA" id="ARBA00023136"/>
    </source>
</evidence>
<evidence type="ECO:0000256" key="2">
    <source>
        <dbReference type="ARBA" id="ARBA00022692"/>
    </source>
</evidence>
<comment type="subcellular location">
    <subcellularLocation>
        <location evidence="1">Membrane</location>
    </subcellularLocation>
</comment>
<proteinExistence type="predicted"/>
<dbReference type="Pfam" id="PF01124">
    <property type="entry name" value="MAPEG"/>
    <property type="match status" value="1"/>
</dbReference>
<keyword evidence="8" id="KW-1185">Reference proteome</keyword>
<dbReference type="PANTHER" id="PTHR35814:SF1">
    <property type="entry name" value="GLUTATHIONE S-TRANSFERASE-RELATED"/>
    <property type="match status" value="1"/>
</dbReference>
<feature type="transmembrane region" description="Helical" evidence="6">
    <location>
        <begin position="285"/>
        <end position="302"/>
    </location>
</feature>
<dbReference type="PANTHER" id="PTHR35814">
    <property type="match status" value="1"/>
</dbReference>
<dbReference type="SUPFAM" id="SSF161084">
    <property type="entry name" value="MAPEG domain-like"/>
    <property type="match status" value="1"/>
</dbReference>
<evidence type="ECO:0000313" key="7">
    <source>
        <dbReference type="EMBL" id="MUV15397.1"/>
    </source>
</evidence>
<evidence type="ECO:0000256" key="1">
    <source>
        <dbReference type="ARBA" id="ARBA00004370"/>
    </source>
</evidence>
<name>A0A7C9HNN2_9GAMM</name>
<accession>A0A7C9HNN2</accession>
<evidence type="ECO:0000256" key="3">
    <source>
        <dbReference type="ARBA" id="ARBA00022989"/>
    </source>
</evidence>
<keyword evidence="2 6" id="KW-0812">Transmembrane</keyword>
<reference evidence="7 8" key="1">
    <citation type="submission" date="2019-12" db="EMBL/GenBank/DDBJ databases">
        <authorList>
            <person name="Xu J."/>
        </authorList>
    </citation>
    <scope>NUCLEOTIDE SEQUENCE [LARGE SCALE GENOMIC DNA]</scope>
    <source>
        <strain evidence="7 8">HX-5-24</strain>
    </source>
</reference>
<feature type="transmembrane region" description="Helical" evidence="6">
    <location>
        <begin position="230"/>
        <end position="252"/>
    </location>
</feature>
<dbReference type="Proteomes" id="UP000479692">
    <property type="component" value="Unassembled WGS sequence"/>
</dbReference>
<dbReference type="InterPro" id="IPR023352">
    <property type="entry name" value="MAPEG-like_dom_sf"/>
</dbReference>
<keyword evidence="4 6" id="KW-0472">Membrane</keyword>
<feature type="region of interest" description="Disordered" evidence="5">
    <location>
        <begin position="1"/>
        <end position="30"/>
    </location>
</feature>
<feature type="transmembrane region" description="Helical" evidence="6">
    <location>
        <begin position="338"/>
        <end position="358"/>
    </location>
</feature>
<dbReference type="EMBL" id="WOXT01000005">
    <property type="protein sequence ID" value="MUV15397.1"/>
    <property type="molecule type" value="Genomic_DNA"/>
</dbReference>
<evidence type="ECO:0000313" key="8">
    <source>
        <dbReference type="Proteomes" id="UP000479692"/>
    </source>
</evidence>
<evidence type="ECO:0000256" key="5">
    <source>
        <dbReference type="SAM" id="MobiDB-lite"/>
    </source>
</evidence>
<comment type="caution">
    <text evidence="7">The sequence shown here is derived from an EMBL/GenBank/DDBJ whole genome shotgun (WGS) entry which is preliminary data.</text>
</comment>
<evidence type="ECO:0008006" key="9">
    <source>
        <dbReference type="Google" id="ProtNLM"/>
    </source>
</evidence>
<dbReference type="InterPro" id="IPR001129">
    <property type="entry name" value="Membr-assoc_MAPEG"/>
</dbReference>
<dbReference type="InterPro" id="IPR012430">
    <property type="entry name" value="TMEM43_fam"/>
</dbReference>
<dbReference type="AlphaFoldDB" id="A0A7C9HNN2"/>
<feature type="compositionally biased region" description="Basic and acidic residues" evidence="5">
    <location>
        <begin position="8"/>
        <end position="19"/>
    </location>
</feature>
<sequence length="361" mass="39599">MRARAGGARRDGPLRHDARSGGTARAGPGRMRPALRGILALLMLLAAGFVHAQESEPVSDEVVRDREFGVSARHFGLERRVEMYQWRAKDGGFERVWSETPIDSSGYTQGHENPEFPMRGRRWTAEHVTLDDKPVDRSVIEQYGQWRLFRPNFSALPGNLAATFQPEGDGLGSAENPLDPQIGDLRIGWRELTLPPLKGRVSLERGTWFPIAGDPIGDDPPLPQLATQAVAMPLPTTTLLFAALHALMLMGLTAQVSRWRAKAQVGIGAGDCKELKRWVRVHGNFTEYVPMTLLLLALLEITGVGRQWIFTGGALLLLGRVLHAWGLGRHAGTSIGRFVGMVLTMVVLGSAAVAALWVTMR</sequence>
<dbReference type="Pfam" id="PF07787">
    <property type="entry name" value="TMEM43"/>
    <property type="match status" value="1"/>
</dbReference>
<organism evidence="7 8">
    <name type="scientific">Noviluteimonas gilva</name>
    <dbReference type="NCBI Taxonomy" id="2682097"/>
    <lineage>
        <taxon>Bacteria</taxon>
        <taxon>Pseudomonadati</taxon>
        <taxon>Pseudomonadota</taxon>
        <taxon>Gammaproteobacteria</taxon>
        <taxon>Lysobacterales</taxon>
        <taxon>Lysobacteraceae</taxon>
        <taxon>Noviluteimonas</taxon>
    </lineage>
</organism>
<evidence type="ECO:0000256" key="6">
    <source>
        <dbReference type="SAM" id="Phobius"/>
    </source>
</evidence>
<protein>
    <recommendedName>
        <fullName evidence="9">MAPEG family protein</fullName>
    </recommendedName>
</protein>